<evidence type="ECO:0000313" key="2">
    <source>
        <dbReference type="EMBL" id="SDE55339.1"/>
    </source>
</evidence>
<dbReference type="Pfam" id="PF04365">
    <property type="entry name" value="BrnT_toxin"/>
    <property type="match status" value="1"/>
</dbReference>
<dbReference type="RefSeq" id="WP_092786376.1">
    <property type="nucleotide sequence ID" value="NZ_FNAP01000008.1"/>
</dbReference>
<dbReference type="InterPro" id="IPR007460">
    <property type="entry name" value="BrnT_toxin"/>
</dbReference>
<feature type="compositionally biased region" description="Basic and acidic residues" evidence="1">
    <location>
        <begin position="1"/>
        <end position="13"/>
    </location>
</feature>
<keyword evidence="3" id="KW-1185">Reference proteome</keyword>
<dbReference type="STRING" id="69960.SAMN05421720_10842"/>
<organism evidence="2 3">
    <name type="scientific">Rhodospira trueperi</name>
    <dbReference type="NCBI Taxonomy" id="69960"/>
    <lineage>
        <taxon>Bacteria</taxon>
        <taxon>Pseudomonadati</taxon>
        <taxon>Pseudomonadota</taxon>
        <taxon>Alphaproteobacteria</taxon>
        <taxon>Rhodospirillales</taxon>
        <taxon>Rhodospirillaceae</taxon>
        <taxon>Rhodospira</taxon>
    </lineage>
</organism>
<gene>
    <name evidence="2" type="ORF">SAMN05421720_10842</name>
</gene>
<dbReference type="InterPro" id="IPR038573">
    <property type="entry name" value="BrnT_sf"/>
</dbReference>
<dbReference type="Proteomes" id="UP000199412">
    <property type="component" value="Unassembled WGS sequence"/>
</dbReference>
<evidence type="ECO:0000313" key="3">
    <source>
        <dbReference type="Proteomes" id="UP000199412"/>
    </source>
</evidence>
<name>A0A1G7DV21_9PROT</name>
<accession>A0A1G7DV21</accession>
<reference evidence="2 3" key="1">
    <citation type="submission" date="2016-10" db="EMBL/GenBank/DDBJ databases">
        <authorList>
            <person name="de Groot N.N."/>
        </authorList>
    </citation>
    <scope>NUCLEOTIDE SEQUENCE [LARGE SCALE GENOMIC DNA]</scope>
    <source>
        <strain evidence="2 3">ATCC 700224</strain>
    </source>
</reference>
<dbReference type="Gene3D" id="3.10.450.530">
    <property type="entry name" value="Ribonuclease toxin, BrnT, of type II toxin-antitoxin system"/>
    <property type="match status" value="1"/>
</dbReference>
<proteinExistence type="predicted"/>
<dbReference type="OrthoDB" id="9798158at2"/>
<sequence>MEIEFDDRKDRSNHAKHGNSLARAADMEILRFVDDDRRDSGEPRFRAWGLIDGEMYALAFTLRNDTGRVISLRRAHDREIRRHVKNR</sequence>
<dbReference type="EMBL" id="FNAP01000008">
    <property type="protein sequence ID" value="SDE55339.1"/>
    <property type="molecule type" value="Genomic_DNA"/>
</dbReference>
<protein>
    <submittedName>
        <fullName evidence="2">Uncharacterized protein</fullName>
    </submittedName>
</protein>
<feature type="region of interest" description="Disordered" evidence="1">
    <location>
        <begin position="1"/>
        <end position="20"/>
    </location>
</feature>
<evidence type="ECO:0000256" key="1">
    <source>
        <dbReference type="SAM" id="MobiDB-lite"/>
    </source>
</evidence>
<dbReference type="AlphaFoldDB" id="A0A1G7DV21"/>